<sequence>MAMTGQEIYQNFAEANGTAALVAVADLLGRVRGQYQQLAGDLRAAAARLDESWQGGGADAAQRGAGPLPPAYLQAMDGLQRMEQLLHEHAENFHRARNQVQPVPELPGFADAVLGGPVSGVSYLDRVVKAQETAANNVAAMRTWTEQATRGAAAMPDGYGTTTTGETSVQQKPALPRQGARHPATPRPAPAHDDVSPIDHRGGTRSPDNAAPATHGRDETTSRTAGTSLIPDPAQVTETASTPEGEVRTPDRLAPPGPDSPRRGPGIDMGLDAPRARTAGHSPVRTAGQRLPYPATRQYLPKPATRQRLPYPATRQHLPKPTIRQRFPHRAARTTRQHAPPHHPARRRTARRRGYASRRPVRAGDPSGSHGQVLRAGRHSAAVTRQVRGERAPASLSRTGRGSVRGEGGVVRERGETGATRHRRVMVWFARPAVFRDTELADLVTTLTGGELHPVLAPQPVWRDSQESRHAELAVRELVLRHGIPPFDADEPELADLTALLTRPPEARFGWFADTVRDVRLGVLVSGNRWFRVIAVRDEDEIFVRTFRETNLARVLADVLPAGAEAIGEPRPFRPGLFDAPPVMVAELYVESRAPDGHHLCSAPLRVCDTPEGRWLLTGSGAEATLAPADRTDVAAALEAARDRLG</sequence>
<proteinExistence type="inferred from homology"/>
<keyword evidence="7" id="KW-1185">Reference proteome</keyword>
<feature type="compositionally biased region" description="Basic and acidic residues" evidence="5">
    <location>
        <begin position="190"/>
        <end position="202"/>
    </location>
</feature>
<feature type="region of interest" description="Disordered" evidence="5">
    <location>
        <begin position="327"/>
        <end position="417"/>
    </location>
</feature>
<feature type="region of interest" description="Disordered" evidence="5">
    <location>
        <begin position="149"/>
        <end position="289"/>
    </location>
</feature>
<dbReference type="InterPro" id="IPR025734">
    <property type="entry name" value="EspG"/>
</dbReference>
<comment type="subcellular location">
    <subcellularLocation>
        <location evidence="1">Cytoplasm</location>
    </subcellularLocation>
</comment>
<dbReference type="InterPro" id="IPR036689">
    <property type="entry name" value="ESAT-6-like_sf"/>
</dbReference>
<dbReference type="Gene3D" id="1.10.287.1060">
    <property type="entry name" value="ESAT-6-like"/>
    <property type="match status" value="1"/>
</dbReference>
<evidence type="ECO:0000256" key="5">
    <source>
        <dbReference type="SAM" id="MobiDB-lite"/>
    </source>
</evidence>
<accession>A0A840J2J4</accession>
<keyword evidence="4" id="KW-0143">Chaperone</keyword>
<gene>
    <name evidence="6" type="ORF">BJY18_005444</name>
</gene>
<protein>
    <submittedName>
        <fullName evidence="6">Uncharacterized protein YukE</fullName>
    </submittedName>
</protein>
<dbReference type="EMBL" id="JACHMG010000001">
    <property type="protein sequence ID" value="MBB4687959.1"/>
    <property type="molecule type" value="Genomic_DNA"/>
</dbReference>
<organism evidence="6 7">
    <name type="scientific">Amycolatopsis jiangsuensis</name>
    <dbReference type="NCBI Taxonomy" id="1181879"/>
    <lineage>
        <taxon>Bacteria</taxon>
        <taxon>Bacillati</taxon>
        <taxon>Actinomycetota</taxon>
        <taxon>Actinomycetes</taxon>
        <taxon>Pseudonocardiales</taxon>
        <taxon>Pseudonocardiaceae</taxon>
        <taxon>Amycolatopsis</taxon>
    </lineage>
</organism>
<evidence type="ECO:0000256" key="3">
    <source>
        <dbReference type="ARBA" id="ARBA00022490"/>
    </source>
</evidence>
<dbReference type="Pfam" id="PF14011">
    <property type="entry name" value="ESX-1_EspG"/>
    <property type="match status" value="2"/>
</dbReference>
<evidence type="ECO:0000313" key="7">
    <source>
        <dbReference type="Proteomes" id="UP000581769"/>
    </source>
</evidence>
<dbReference type="Proteomes" id="UP000581769">
    <property type="component" value="Unassembled WGS sequence"/>
</dbReference>
<reference evidence="6 7" key="1">
    <citation type="submission" date="2020-08" db="EMBL/GenBank/DDBJ databases">
        <title>Sequencing the genomes of 1000 actinobacteria strains.</title>
        <authorList>
            <person name="Klenk H.-P."/>
        </authorList>
    </citation>
    <scope>NUCLEOTIDE SEQUENCE [LARGE SCALE GENOMIC DNA]</scope>
    <source>
        <strain evidence="6 7">DSM 45859</strain>
    </source>
</reference>
<dbReference type="SUPFAM" id="SSF140453">
    <property type="entry name" value="EsxAB dimer-like"/>
    <property type="match status" value="1"/>
</dbReference>
<evidence type="ECO:0000256" key="4">
    <source>
        <dbReference type="ARBA" id="ARBA00023186"/>
    </source>
</evidence>
<evidence type="ECO:0000313" key="6">
    <source>
        <dbReference type="EMBL" id="MBB4687959.1"/>
    </source>
</evidence>
<dbReference type="AlphaFoldDB" id="A0A840J2J4"/>
<feature type="compositionally biased region" description="Basic residues" evidence="5">
    <location>
        <begin position="327"/>
        <end position="361"/>
    </location>
</feature>
<name>A0A840J2J4_9PSEU</name>
<evidence type="ECO:0000256" key="2">
    <source>
        <dbReference type="ARBA" id="ARBA00006411"/>
    </source>
</evidence>
<feature type="compositionally biased region" description="Polar residues" evidence="5">
    <location>
        <begin position="160"/>
        <end position="171"/>
    </location>
</feature>
<keyword evidence="3" id="KW-0963">Cytoplasm</keyword>
<evidence type="ECO:0000256" key="1">
    <source>
        <dbReference type="ARBA" id="ARBA00004496"/>
    </source>
</evidence>
<comment type="caution">
    <text evidence="6">The sequence shown here is derived from an EMBL/GenBank/DDBJ whole genome shotgun (WGS) entry which is preliminary data.</text>
</comment>
<comment type="similarity">
    <text evidence="2">Belongs to the EspG family.</text>
</comment>